<comment type="caution">
    <text evidence="6">The sequence shown here is derived from an EMBL/GenBank/DDBJ whole genome shotgun (WGS) entry which is preliminary data.</text>
</comment>
<accession>A0A9P0L061</accession>
<dbReference type="GO" id="GO:0098609">
    <property type="term" value="P:cell-cell adhesion"/>
    <property type="evidence" value="ECO:0007669"/>
    <property type="project" value="TreeGrafter"/>
</dbReference>
<keyword evidence="1" id="KW-0677">Repeat</keyword>
<reference evidence="6" key="1">
    <citation type="submission" date="2022-03" db="EMBL/GenBank/DDBJ databases">
        <authorList>
            <person name="Sayadi A."/>
        </authorList>
    </citation>
    <scope>NUCLEOTIDE SEQUENCE</scope>
</reference>
<name>A0A9P0L061_ACAOB</name>
<dbReference type="InterPro" id="IPR003961">
    <property type="entry name" value="FN3_dom"/>
</dbReference>
<evidence type="ECO:0000256" key="1">
    <source>
        <dbReference type="ARBA" id="ARBA00022737"/>
    </source>
</evidence>
<dbReference type="AlphaFoldDB" id="A0A9P0L061"/>
<dbReference type="SMART" id="SM00060">
    <property type="entry name" value="FN3"/>
    <property type="match status" value="1"/>
</dbReference>
<keyword evidence="2" id="KW-1015">Disulfide bond</keyword>
<dbReference type="Gene3D" id="2.60.40.10">
    <property type="entry name" value="Immunoglobulins"/>
    <property type="match status" value="2"/>
</dbReference>
<sequence length="192" mass="21523">MLDMAYIWKHNGMTIRDLDIKNSNNRLKVDGGYLRIWNTTFTDTGEYECVVKSAVGMISSKTRVIIEGPPGSPGGVQVINIQKSLVTLQWTDGANHGSPIHSYTISGRTRYNPNWFDLTHGVRATEIDRYTGRKETTIENSLTPWSSYEFRVSARNDLGMGPPSLPSPRHSTPPDRPYISPRNIGEMALLEV</sequence>
<feature type="domain" description="Fibronectin type-III" evidence="5">
    <location>
        <begin position="72"/>
        <end position="175"/>
    </location>
</feature>
<dbReference type="InterPro" id="IPR036116">
    <property type="entry name" value="FN3_sf"/>
</dbReference>
<feature type="domain" description="Ig-like" evidence="4">
    <location>
        <begin position="1"/>
        <end position="65"/>
    </location>
</feature>
<dbReference type="EMBL" id="CAKOFQ010006908">
    <property type="protein sequence ID" value="CAH1981409.1"/>
    <property type="molecule type" value="Genomic_DNA"/>
</dbReference>
<evidence type="ECO:0000259" key="5">
    <source>
        <dbReference type="PROSITE" id="PS50853"/>
    </source>
</evidence>
<dbReference type="CDD" id="cd00063">
    <property type="entry name" value="FN3"/>
    <property type="match status" value="1"/>
</dbReference>
<dbReference type="GO" id="GO:0005886">
    <property type="term" value="C:plasma membrane"/>
    <property type="evidence" value="ECO:0007669"/>
    <property type="project" value="TreeGrafter"/>
</dbReference>
<gene>
    <name evidence="6" type="ORF">ACAOBT_LOCUS14465</name>
</gene>
<keyword evidence="7" id="KW-1185">Reference proteome</keyword>
<dbReference type="InterPro" id="IPR013783">
    <property type="entry name" value="Ig-like_fold"/>
</dbReference>
<organism evidence="6 7">
    <name type="scientific">Acanthoscelides obtectus</name>
    <name type="common">Bean weevil</name>
    <name type="synonym">Bruchus obtectus</name>
    <dbReference type="NCBI Taxonomy" id="200917"/>
    <lineage>
        <taxon>Eukaryota</taxon>
        <taxon>Metazoa</taxon>
        <taxon>Ecdysozoa</taxon>
        <taxon>Arthropoda</taxon>
        <taxon>Hexapoda</taxon>
        <taxon>Insecta</taxon>
        <taxon>Pterygota</taxon>
        <taxon>Neoptera</taxon>
        <taxon>Endopterygota</taxon>
        <taxon>Coleoptera</taxon>
        <taxon>Polyphaga</taxon>
        <taxon>Cucujiformia</taxon>
        <taxon>Chrysomeloidea</taxon>
        <taxon>Chrysomelidae</taxon>
        <taxon>Bruchinae</taxon>
        <taxon>Bruchini</taxon>
        <taxon>Acanthoscelides</taxon>
    </lineage>
</organism>
<evidence type="ECO:0000256" key="3">
    <source>
        <dbReference type="SAM" id="MobiDB-lite"/>
    </source>
</evidence>
<dbReference type="Proteomes" id="UP001152888">
    <property type="component" value="Unassembled WGS sequence"/>
</dbReference>
<proteinExistence type="predicted"/>
<dbReference type="PANTHER" id="PTHR44170:SF6">
    <property type="entry name" value="CONTACTIN"/>
    <property type="match status" value="1"/>
</dbReference>
<dbReference type="GO" id="GO:0030424">
    <property type="term" value="C:axon"/>
    <property type="evidence" value="ECO:0007669"/>
    <property type="project" value="TreeGrafter"/>
</dbReference>
<evidence type="ECO:0000256" key="2">
    <source>
        <dbReference type="ARBA" id="ARBA00023157"/>
    </source>
</evidence>
<dbReference type="SUPFAM" id="SSF48726">
    <property type="entry name" value="Immunoglobulin"/>
    <property type="match status" value="1"/>
</dbReference>
<evidence type="ECO:0000313" key="7">
    <source>
        <dbReference type="Proteomes" id="UP001152888"/>
    </source>
</evidence>
<dbReference type="Pfam" id="PF00041">
    <property type="entry name" value="fn3"/>
    <property type="match status" value="1"/>
</dbReference>
<dbReference type="InterPro" id="IPR036179">
    <property type="entry name" value="Ig-like_dom_sf"/>
</dbReference>
<feature type="region of interest" description="Disordered" evidence="3">
    <location>
        <begin position="156"/>
        <end position="181"/>
    </location>
</feature>
<dbReference type="OrthoDB" id="3666223at2759"/>
<dbReference type="PROSITE" id="PS50835">
    <property type="entry name" value="IG_LIKE"/>
    <property type="match status" value="1"/>
</dbReference>
<dbReference type="SUPFAM" id="SSF49265">
    <property type="entry name" value="Fibronectin type III"/>
    <property type="match status" value="1"/>
</dbReference>
<evidence type="ECO:0000259" key="4">
    <source>
        <dbReference type="PROSITE" id="PS50835"/>
    </source>
</evidence>
<dbReference type="PANTHER" id="PTHR44170">
    <property type="entry name" value="PROTEIN SIDEKICK"/>
    <property type="match status" value="1"/>
</dbReference>
<dbReference type="FunFam" id="2.60.40.10:FF:000047">
    <property type="entry name" value="Contactin 1"/>
    <property type="match status" value="1"/>
</dbReference>
<dbReference type="InterPro" id="IPR007110">
    <property type="entry name" value="Ig-like_dom"/>
</dbReference>
<protein>
    <submittedName>
        <fullName evidence="6">Uncharacterized protein</fullName>
    </submittedName>
</protein>
<evidence type="ECO:0000313" key="6">
    <source>
        <dbReference type="EMBL" id="CAH1981409.1"/>
    </source>
</evidence>
<dbReference type="GO" id="GO:0007411">
    <property type="term" value="P:axon guidance"/>
    <property type="evidence" value="ECO:0007669"/>
    <property type="project" value="TreeGrafter"/>
</dbReference>
<dbReference type="PROSITE" id="PS50853">
    <property type="entry name" value="FN3"/>
    <property type="match status" value="1"/>
</dbReference>